<feature type="domain" description="Glycosyltransferase subfamily 4-like N-terminal" evidence="2">
    <location>
        <begin position="13"/>
        <end position="217"/>
    </location>
</feature>
<proteinExistence type="predicted"/>
<dbReference type="Gene3D" id="3.40.50.2000">
    <property type="entry name" value="Glycogen Phosphorylase B"/>
    <property type="match status" value="2"/>
</dbReference>
<reference evidence="3" key="1">
    <citation type="submission" date="2019-03" db="EMBL/GenBank/DDBJ databases">
        <authorList>
            <person name="Hao L."/>
        </authorList>
    </citation>
    <scope>NUCLEOTIDE SEQUENCE</scope>
</reference>
<dbReference type="AlphaFoldDB" id="A0A485M673"/>
<dbReference type="EMBL" id="CAADRM010000127">
    <property type="protein sequence ID" value="VFU17085.1"/>
    <property type="molecule type" value="Genomic_DNA"/>
</dbReference>
<protein>
    <submittedName>
        <fullName evidence="3">Glycosyl transferase</fullName>
    </submittedName>
</protein>
<keyword evidence="3" id="KW-0808">Transferase</keyword>
<name>A0A485M673_9ZZZZ</name>
<dbReference type="Pfam" id="PF00534">
    <property type="entry name" value="Glycos_transf_1"/>
    <property type="match status" value="1"/>
</dbReference>
<dbReference type="InterPro" id="IPR028098">
    <property type="entry name" value="Glyco_trans_4-like_N"/>
</dbReference>
<sequence length="417" mass="47366">MKILHLSTYDTAGGAARAAYRLHRSLLQLGAESEMLVQDRQGDDITVYGPQSSWRKFLGRFINPRLDTLPLKIYRNKKNTPFHIQALPTRIIRKIHSMNPDIVHLHWICDGFIRIEDFPLINRPLVWTLHDSWPFTGGCHIPIDCFRYEDTCGNCPQLGSQNEYDLSRWIWKRKQKSYKGAVITVVSPSRWLADCAAKSSLFESTTIKVIRNGIDVDWYTPIAKNVARNVMNLPPDKYLILFGANNATADFNKGFHLIPPAIAHMKSLFCQQEKVELIVFGSSRPAYYDDLGVETRFLGRLHDDISLKILYSAADVTLVPSRLENSSNVIMESMACGTPCVAFDIGGPRDLIDHEKNGYLAKPYETAELGKGLAWILSDNKRYTQCAQKARSDAEKNFDIKKSAQSHLELYTELTKL</sequence>
<dbReference type="CDD" id="cd03825">
    <property type="entry name" value="GT4_WcaC-like"/>
    <property type="match status" value="1"/>
</dbReference>
<evidence type="ECO:0000259" key="1">
    <source>
        <dbReference type="Pfam" id="PF00534"/>
    </source>
</evidence>
<dbReference type="SUPFAM" id="SSF53756">
    <property type="entry name" value="UDP-Glycosyltransferase/glycogen phosphorylase"/>
    <property type="match status" value="1"/>
</dbReference>
<dbReference type="InterPro" id="IPR001296">
    <property type="entry name" value="Glyco_trans_1"/>
</dbReference>
<feature type="domain" description="Glycosyl transferase family 1" evidence="1">
    <location>
        <begin position="248"/>
        <end position="392"/>
    </location>
</feature>
<dbReference type="Pfam" id="PF13439">
    <property type="entry name" value="Glyco_transf_4"/>
    <property type="match status" value="1"/>
</dbReference>
<evidence type="ECO:0000259" key="2">
    <source>
        <dbReference type="Pfam" id="PF13439"/>
    </source>
</evidence>
<evidence type="ECO:0000313" key="3">
    <source>
        <dbReference type="EMBL" id="VFU17085.1"/>
    </source>
</evidence>
<gene>
    <name evidence="3" type="ORF">SCFA_610004</name>
</gene>
<accession>A0A485M673</accession>
<dbReference type="GO" id="GO:0016757">
    <property type="term" value="F:glycosyltransferase activity"/>
    <property type="evidence" value="ECO:0007669"/>
    <property type="project" value="InterPro"/>
</dbReference>
<organism evidence="3">
    <name type="scientific">anaerobic digester metagenome</name>
    <dbReference type="NCBI Taxonomy" id="1263854"/>
    <lineage>
        <taxon>unclassified sequences</taxon>
        <taxon>metagenomes</taxon>
        <taxon>ecological metagenomes</taxon>
    </lineage>
</organism>
<dbReference type="PANTHER" id="PTHR12526">
    <property type="entry name" value="GLYCOSYLTRANSFERASE"/>
    <property type="match status" value="1"/>
</dbReference>